<dbReference type="KEGG" id="din:Selin_1664"/>
<proteinExistence type="predicted"/>
<dbReference type="HOGENOM" id="CLU_079628_0_0_0"/>
<dbReference type="GO" id="GO:0016787">
    <property type="term" value="F:hydrolase activity"/>
    <property type="evidence" value="ECO:0007669"/>
    <property type="project" value="UniProtKB-KW"/>
</dbReference>
<dbReference type="Proteomes" id="UP000002572">
    <property type="component" value="Chromosome"/>
</dbReference>
<organism evidence="1 2">
    <name type="scientific">Desulfurispirillum indicum (strain ATCC BAA-1389 / DSM 22839 / S5)</name>
    <dbReference type="NCBI Taxonomy" id="653733"/>
    <lineage>
        <taxon>Bacteria</taxon>
        <taxon>Pseudomonadati</taxon>
        <taxon>Chrysiogenota</taxon>
        <taxon>Chrysiogenia</taxon>
        <taxon>Chrysiogenales</taxon>
        <taxon>Chrysiogenaceae</taxon>
        <taxon>Desulfurispirillum</taxon>
    </lineage>
</organism>
<dbReference type="eggNOG" id="COG3931">
    <property type="taxonomic scope" value="Bacteria"/>
</dbReference>
<accession>E6W0P9</accession>
<dbReference type="InterPro" id="IPR007709">
    <property type="entry name" value="N-FG_amidohydro"/>
</dbReference>
<dbReference type="Pfam" id="PF05013">
    <property type="entry name" value="FGase"/>
    <property type="match status" value="1"/>
</dbReference>
<dbReference type="OrthoDB" id="9815326at2"/>
<sequence length="237" mass="27660">MARPVRVLLSCEHGGNQIPDEYTALFAPHCDILNSHRGYDMGALEMARAIADATTAPLFACETSRLLVDPNRSPWHHQLFSRYTRALSREQRHAIVQQYYAPYRAAIEQFIRRSIEENKAVLHLSIHSFTPVLDNEERQADIGVLYDPRRKREVHFAQRIAEAFRESHPELRCRKNYPYRGISDGLPSFLRKVFDYEVYMGIELEFNQALFEHDRPQWDELAATLTRTLSTDFPARR</sequence>
<protein>
    <submittedName>
        <fullName evidence="1">N-formylglutamate amidohydrolase</fullName>
    </submittedName>
</protein>
<dbReference type="RefSeq" id="WP_013506274.1">
    <property type="nucleotide sequence ID" value="NC_014836.1"/>
</dbReference>
<evidence type="ECO:0000313" key="2">
    <source>
        <dbReference type="Proteomes" id="UP000002572"/>
    </source>
</evidence>
<dbReference type="SUPFAM" id="SSF53187">
    <property type="entry name" value="Zn-dependent exopeptidases"/>
    <property type="match status" value="1"/>
</dbReference>
<gene>
    <name evidence="1" type="ordered locus">Selin_1664</name>
</gene>
<keyword evidence="1" id="KW-0378">Hydrolase</keyword>
<name>E6W0P9_DESIS</name>
<dbReference type="STRING" id="653733.Selin_1664"/>
<reference evidence="1 2" key="1">
    <citation type="submission" date="2010-12" db="EMBL/GenBank/DDBJ databases">
        <title>Complete sequence of Desulfurispirillum indicum S5.</title>
        <authorList>
            <consortium name="US DOE Joint Genome Institute"/>
            <person name="Lucas S."/>
            <person name="Copeland A."/>
            <person name="Lapidus A."/>
            <person name="Cheng J.-F."/>
            <person name="Goodwin L."/>
            <person name="Pitluck S."/>
            <person name="Chertkov O."/>
            <person name="Held B."/>
            <person name="Detter J.C."/>
            <person name="Han C."/>
            <person name="Tapia R."/>
            <person name="Land M."/>
            <person name="Hauser L."/>
            <person name="Kyrpides N."/>
            <person name="Ivanova N."/>
            <person name="Mikhailova N."/>
            <person name="Haggblom M."/>
            <person name="Rauschenbach I."/>
            <person name="Bini E."/>
            <person name="Woyke T."/>
        </authorList>
    </citation>
    <scope>NUCLEOTIDE SEQUENCE [LARGE SCALE GENOMIC DNA]</scope>
    <source>
        <strain evidence="2">ATCC BAA-1389 / DSM 22839 / S5</strain>
    </source>
</reference>
<dbReference type="Gene3D" id="3.40.630.40">
    <property type="entry name" value="Zn-dependent exopeptidases"/>
    <property type="match status" value="1"/>
</dbReference>
<keyword evidence="2" id="KW-1185">Reference proteome</keyword>
<dbReference type="EMBL" id="CP002432">
    <property type="protein sequence ID" value="ADU66394.1"/>
    <property type="molecule type" value="Genomic_DNA"/>
</dbReference>
<evidence type="ECO:0000313" key="1">
    <source>
        <dbReference type="EMBL" id="ADU66394.1"/>
    </source>
</evidence>
<dbReference type="AlphaFoldDB" id="E6W0P9"/>
<dbReference type="InParanoid" id="E6W0P9"/>